<reference evidence="7 8" key="1">
    <citation type="journal article" date="2019" name="Int. J. Syst. Evol. Microbiol.">
        <title>The Global Catalogue of Microorganisms (GCM) 10K type strain sequencing project: providing services to taxonomists for standard genome sequencing and annotation.</title>
        <authorList>
            <consortium name="The Broad Institute Genomics Platform"/>
            <consortium name="The Broad Institute Genome Sequencing Center for Infectious Disease"/>
            <person name="Wu L."/>
            <person name="Ma J."/>
        </authorList>
    </citation>
    <scope>NUCLEOTIDE SEQUENCE [LARGE SCALE GENOMIC DNA]</scope>
    <source>
        <strain evidence="7 8">JCM 15395</strain>
    </source>
</reference>
<dbReference type="SUPFAM" id="SSF46955">
    <property type="entry name" value="Putative DNA-binding domain"/>
    <property type="match status" value="1"/>
</dbReference>
<dbReference type="Proteomes" id="UP001500866">
    <property type="component" value="Unassembled WGS sequence"/>
</dbReference>
<dbReference type="PROSITE" id="PS50937">
    <property type="entry name" value="HTH_MERR_2"/>
    <property type="match status" value="1"/>
</dbReference>
<proteinExistence type="predicted"/>
<dbReference type="InterPro" id="IPR009061">
    <property type="entry name" value="DNA-bd_dom_put_sf"/>
</dbReference>
<dbReference type="InterPro" id="IPR000551">
    <property type="entry name" value="MerR-type_HTH_dom"/>
</dbReference>
<sequence length="131" mass="15359">MRISEFAQLTGISKDTIRYYEKIGLLHPALHNNQRDYTNQDISNVDTIIKLKGTGFSLKEIKILFDWSKDADHERELTVEEIQNLLKIKDLFQVKYEQILQQEEKIKEVKQVLKSADHKIEFLLQKNNGGD</sequence>
<gene>
    <name evidence="7" type="ORF">GCM10009001_08120</name>
</gene>
<keyword evidence="4" id="KW-0804">Transcription</keyword>
<accession>A0ABN1FNC9</accession>
<evidence type="ECO:0000259" key="6">
    <source>
        <dbReference type="PROSITE" id="PS50937"/>
    </source>
</evidence>
<name>A0ABN1FNC9_9BACI</name>
<keyword evidence="3" id="KW-0238">DNA-binding</keyword>
<keyword evidence="8" id="KW-1185">Reference proteome</keyword>
<feature type="coiled-coil region" evidence="5">
    <location>
        <begin position="99"/>
        <end position="126"/>
    </location>
</feature>
<evidence type="ECO:0000256" key="4">
    <source>
        <dbReference type="ARBA" id="ARBA00023163"/>
    </source>
</evidence>
<keyword evidence="5" id="KW-0175">Coiled coil</keyword>
<dbReference type="PANTHER" id="PTHR30204:SF69">
    <property type="entry name" value="MERR-FAMILY TRANSCRIPTIONAL REGULATOR"/>
    <property type="match status" value="1"/>
</dbReference>
<evidence type="ECO:0000256" key="3">
    <source>
        <dbReference type="ARBA" id="ARBA00023125"/>
    </source>
</evidence>
<keyword evidence="1" id="KW-0678">Repressor</keyword>
<dbReference type="PANTHER" id="PTHR30204">
    <property type="entry name" value="REDOX-CYCLING DRUG-SENSING TRANSCRIPTIONAL ACTIVATOR SOXR"/>
    <property type="match status" value="1"/>
</dbReference>
<dbReference type="SMART" id="SM00422">
    <property type="entry name" value="HTH_MERR"/>
    <property type="match status" value="1"/>
</dbReference>
<dbReference type="InterPro" id="IPR047057">
    <property type="entry name" value="MerR_fam"/>
</dbReference>
<dbReference type="PROSITE" id="PS00552">
    <property type="entry name" value="HTH_MERR_1"/>
    <property type="match status" value="1"/>
</dbReference>
<comment type="caution">
    <text evidence="7">The sequence shown here is derived from an EMBL/GenBank/DDBJ whole genome shotgun (WGS) entry which is preliminary data.</text>
</comment>
<evidence type="ECO:0000256" key="1">
    <source>
        <dbReference type="ARBA" id="ARBA00022491"/>
    </source>
</evidence>
<dbReference type="Pfam" id="PF13411">
    <property type="entry name" value="MerR_1"/>
    <property type="match status" value="1"/>
</dbReference>
<organism evidence="7 8">
    <name type="scientific">Virgibacillus siamensis</name>
    <dbReference type="NCBI Taxonomy" id="480071"/>
    <lineage>
        <taxon>Bacteria</taxon>
        <taxon>Bacillati</taxon>
        <taxon>Bacillota</taxon>
        <taxon>Bacilli</taxon>
        <taxon>Bacillales</taxon>
        <taxon>Bacillaceae</taxon>
        <taxon>Virgibacillus</taxon>
    </lineage>
</organism>
<dbReference type="RefSeq" id="WP_343810547.1">
    <property type="nucleotide sequence ID" value="NZ_BAAADS010000006.1"/>
</dbReference>
<dbReference type="InterPro" id="IPR018247">
    <property type="entry name" value="EF_Hand_1_Ca_BS"/>
</dbReference>
<evidence type="ECO:0000313" key="7">
    <source>
        <dbReference type="EMBL" id="GAA0594398.1"/>
    </source>
</evidence>
<evidence type="ECO:0000256" key="2">
    <source>
        <dbReference type="ARBA" id="ARBA00023015"/>
    </source>
</evidence>
<dbReference type="Gene3D" id="1.10.1660.10">
    <property type="match status" value="1"/>
</dbReference>
<feature type="domain" description="HTH merR-type" evidence="6">
    <location>
        <begin position="1"/>
        <end position="67"/>
    </location>
</feature>
<dbReference type="EMBL" id="BAAADS010000006">
    <property type="protein sequence ID" value="GAA0594398.1"/>
    <property type="molecule type" value="Genomic_DNA"/>
</dbReference>
<evidence type="ECO:0000256" key="5">
    <source>
        <dbReference type="SAM" id="Coils"/>
    </source>
</evidence>
<evidence type="ECO:0000313" key="8">
    <source>
        <dbReference type="Proteomes" id="UP001500866"/>
    </source>
</evidence>
<protein>
    <recommendedName>
        <fullName evidence="6">HTH merR-type domain-containing protein</fullName>
    </recommendedName>
</protein>
<keyword evidence="2" id="KW-0805">Transcription regulation</keyword>
<dbReference type="PROSITE" id="PS00018">
    <property type="entry name" value="EF_HAND_1"/>
    <property type="match status" value="1"/>
</dbReference>